<keyword evidence="2" id="KW-1185">Reference proteome</keyword>
<accession>A0A0V1GMN5</accession>
<dbReference type="Proteomes" id="UP000055024">
    <property type="component" value="Unassembled WGS sequence"/>
</dbReference>
<gene>
    <name evidence="1" type="ORF">T11_15456</name>
</gene>
<comment type="caution">
    <text evidence="1">The sequence shown here is derived from an EMBL/GenBank/DDBJ whole genome shotgun (WGS) entry which is preliminary data.</text>
</comment>
<organism evidence="1 2">
    <name type="scientific">Trichinella zimbabwensis</name>
    <dbReference type="NCBI Taxonomy" id="268475"/>
    <lineage>
        <taxon>Eukaryota</taxon>
        <taxon>Metazoa</taxon>
        <taxon>Ecdysozoa</taxon>
        <taxon>Nematoda</taxon>
        <taxon>Enoplea</taxon>
        <taxon>Dorylaimia</taxon>
        <taxon>Trichinellida</taxon>
        <taxon>Trichinellidae</taxon>
        <taxon>Trichinella</taxon>
    </lineage>
</organism>
<reference evidence="1 2" key="1">
    <citation type="submission" date="2015-01" db="EMBL/GenBank/DDBJ databases">
        <title>Evolution of Trichinella species and genotypes.</title>
        <authorList>
            <person name="Korhonen P.K."/>
            <person name="Edoardo P."/>
            <person name="Giuseppe L.R."/>
            <person name="Gasser R.B."/>
        </authorList>
    </citation>
    <scope>NUCLEOTIDE SEQUENCE [LARGE SCALE GENOMIC DNA]</scope>
    <source>
        <strain evidence="1">ISS1029</strain>
    </source>
</reference>
<evidence type="ECO:0000313" key="1">
    <source>
        <dbReference type="EMBL" id="KRY99509.1"/>
    </source>
</evidence>
<dbReference type="EMBL" id="JYDP01000812">
    <property type="protein sequence ID" value="KRY99509.1"/>
    <property type="molecule type" value="Genomic_DNA"/>
</dbReference>
<name>A0A0V1GMN5_9BILA</name>
<dbReference type="AlphaFoldDB" id="A0A0V1GMN5"/>
<protein>
    <submittedName>
        <fullName evidence="1">Uncharacterized protein</fullName>
    </submittedName>
</protein>
<proteinExistence type="predicted"/>
<sequence length="39" mass="4115">MELIDSSHSCQALKQIGTIAAAASYLALKLIAQNGNKIQ</sequence>
<evidence type="ECO:0000313" key="2">
    <source>
        <dbReference type="Proteomes" id="UP000055024"/>
    </source>
</evidence>